<gene>
    <name evidence="2" type="ORF">SAMN04487772_103117</name>
</gene>
<dbReference type="AlphaFoldDB" id="A0A1H9ZBN4"/>
<dbReference type="Gene3D" id="3.40.50.2000">
    <property type="entry name" value="Glycogen Phosphorylase B"/>
    <property type="match status" value="2"/>
</dbReference>
<dbReference type="InterPro" id="IPR028098">
    <property type="entry name" value="Glyco_trans_4-like_N"/>
</dbReference>
<dbReference type="STRING" id="29364.SAMN04487772_103117"/>
<evidence type="ECO:0000259" key="1">
    <source>
        <dbReference type="Pfam" id="PF13477"/>
    </source>
</evidence>
<dbReference type="GO" id="GO:0016757">
    <property type="term" value="F:glycosyltransferase activity"/>
    <property type="evidence" value="ECO:0007669"/>
    <property type="project" value="TreeGrafter"/>
</dbReference>
<evidence type="ECO:0000313" key="2">
    <source>
        <dbReference type="EMBL" id="SES78945.1"/>
    </source>
</evidence>
<dbReference type="Pfam" id="PF13692">
    <property type="entry name" value="Glyco_trans_1_4"/>
    <property type="match status" value="1"/>
</dbReference>
<dbReference type="EMBL" id="FOHN01000003">
    <property type="protein sequence ID" value="SES78945.1"/>
    <property type="molecule type" value="Genomic_DNA"/>
</dbReference>
<accession>A0A1H9ZBN4</accession>
<dbReference type="Pfam" id="PF13477">
    <property type="entry name" value="Glyco_trans_4_2"/>
    <property type="match status" value="1"/>
</dbReference>
<name>A0A1H9ZBN4_9FIRM</name>
<keyword evidence="3" id="KW-1185">Reference proteome</keyword>
<sequence>MRILVVSPKNKTVFNFRGDLIKDMIAKGNEVYVTGPNRDFVEDIMALGVKEFIEVPFVKDNTSVSGDMSYLKKLKGVMKRIQPELVFGYTIKPVIYGSFAAKSCGIKKVYPMVTGLGRVYASDSLKTKLVRQISKMLYQRAFKGCNKVIFQNPDDVKEFVAGNYLPESKCEVVNGSGVNMERFYRSDIPEKPVFLMVSRIIKEKGVLDFAKAARIVKKKVPEARFIVLGGYDSSIGALKEEDIREYVEDGSIELPGEVKDPVSFYGQSSVFVLPSYYREGLPRTILEGMSCGRPVITTDWTGCREPIADGVNGYLVPIKKPEILAEKMYQLATDRKKVLEMSDAAYRICQEKYDVKIINQQMRKIMGY</sequence>
<dbReference type="Proteomes" id="UP000199800">
    <property type="component" value="Unassembled WGS sequence"/>
</dbReference>
<reference evidence="2 3" key="1">
    <citation type="submission" date="2016-10" db="EMBL/GenBank/DDBJ databases">
        <authorList>
            <person name="de Groot N.N."/>
        </authorList>
    </citation>
    <scope>NUCLEOTIDE SEQUENCE [LARGE SCALE GENOMIC DNA]</scope>
    <source>
        <strain evidence="2 3">DSM 1801</strain>
    </source>
</reference>
<evidence type="ECO:0000313" key="3">
    <source>
        <dbReference type="Proteomes" id="UP000199800"/>
    </source>
</evidence>
<keyword evidence="2" id="KW-0808">Transferase</keyword>
<dbReference type="RefSeq" id="WP_177180595.1">
    <property type="nucleotide sequence ID" value="NZ_FOHN01000003.1"/>
</dbReference>
<dbReference type="PANTHER" id="PTHR12526">
    <property type="entry name" value="GLYCOSYLTRANSFERASE"/>
    <property type="match status" value="1"/>
</dbReference>
<dbReference type="CDD" id="cd03808">
    <property type="entry name" value="GT4_CapM-like"/>
    <property type="match status" value="1"/>
</dbReference>
<protein>
    <submittedName>
        <fullName evidence="2">Glycosyltransferase involved in cell wall bisynthesis</fullName>
    </submittedName>
</protein>
<organism evidence="2 3">
    <name type="scientific">[Clostridium] polysaccharolyticum</name>
    <dbReference type="NCBI Taxonomy" id="29364"/>
    <lineage>
        <taxon>Bacteria</taxon>
        <taxon>Bacillati</taxon>
        <taxon>Bacillota</taxon>
        <taxon>Clostridia</taxon>
        <taxon>Lachnospirales</taxon>
        <taxon>Lachnospiraceae</taxon>
    </lineage>
</organism>
<proteinExistence type="predicted"/>
<dbReference type="PANTHER" id="PTHR12526:SF638">
    <property type="entry name" value="SPORE COAT PROTEIN SA"/>
    <property type="match status" value="1"/>
</dbReference>
<dbReference type="SUPFAM" id="SSF53756">
    <property type="entry name" value="UDP-Glycosyltransferase/glycogen phosphorylase"/>
    <property type="match status" value="1"/>
</dbReference>
<feature type="domain" description="Glycosyltransferase subfamily 4-like N-terminal" evidence="1">
    <location>
        <begin position="23"/>
        <end position="152"/>
    </location>
</feature>